<organism evidence="2 3">
    <name type="scientific">Castellaniella denitrificans</name>
    <dbReference type="NCBI Taxonomy" id="56119"/>
    <lineage>
        <taxon>Bacteria</taxon>
        <taxon>Pseudomonadati</taxon>
        <taxon>Pseudomonadota</taxon>
        <taxon>Betaproteobacteria</taxon>
        <taxon>Burkholderiales</taxon>
        <taxon>Alcaligenaceae</taxon>
        <taxon>Castellaniella</taxon>
    </lineage>
</organism>
<proteinExistence type="inferred from homology"/>
<comment type="similarity">
    <text evidence="1">Belongs to the HyuE racemase family.</text>
</comment>
<name>A0ABT4M686_9BURK</name>
<evidence type="ECO:0000313" key="2">
    <source>
        <dbReference type="EMBL" id="MCZ4330500.1"/>
    </source>
</evidence>
<gene>
    <name evidence="2" type="ORF">O4H32_11115</name>
</gene>
<evidence type="ECO:0000313" key="3">
    <source>
        <dbReference type="Proteomes" id="UP001068379"/>
    </source>
</evidence>
<dbReference type="InterPro" id="IPR015942">
    <property type="entry name" value="Asp/Glu/hydantoin_racemase"/>
</dbReference>
<dbReference type="Proteomes" id="UP001068379">
    <property type="component" value="Unassembled WGS sequence"/>
</dbReference>
<accession>A0ABT4M686</accession>
<comment type="caution">
    <text evidence="2">The sequence shown here is derived from an EMBL/GenBank/DDBJ whole genome shotgun (WGS) entry which is preliminary data.</text>
</comment>
<dbReference type="InterPro" id="IPR053714">
    <property type="entry name" value="Iso_Racemase_Enz_sf"/>
</dbReference>
<dbReference type="EMBL" id="JAPWHE010000008">
    <property type="protein sequence ID" value="MCZ4330500.1"/>
    <property type="molecule type" value="Genomic_DNA"/>
</dbReference>
<dbReference type="Pfam" id="PF01177">
    <property type="entry name" value="Asp_Glu_race"/>
    <property type="match status" value="1"/>
</dbReference>
<keyword evidence="3" id="KW-1185">Reference proteome</keyword>
<evidence type="ECO:0000256" key="1">
    <source>
        <dbReference type="ARBA" id="ARBA00038414"/>
    </source>
</evidence>
<reference evidence="2" key="1">
    <citation type="submission" date="2022-12" db="EMBL/GenBank/DDBJ databases">
        <title>Bacterial isolates from different developmental stages of Nematostella vectensis.</title>
        <authorList>
            <person name="Fraune S."/>
        </authorList>
    </citation>
    <scope>NUCLEOTIDE SEQUENCE</scope>
    <source>
        <strain evidence="2">G21619-S1</strain>
    </source>
</reference>
<protein>
    <submittedName>
        <fullName evidence="2">Aspartate/glutamate racemase family protein</fullName>
    </submittedName>
</protein>
<dbReference type="Gene3D" id="3.40.50.12500">
    <property type="match status" value="1"/>
</dbReference>
<sequence length="216" mass="23411">MRTLFLNPNSDASITATFRQRIDALARTGEAYEVARLPGSPRIIASPEDNLQAQAVLLDSLEAGVAGGFQRLVLMSSLDTGYEVAQTRTPLRVHGFTRSVLEWNRRQGRRLHAVTFDAAMTPLYQALFESPGCAGVVRSISTVPMSPASVTGSNRQAMEAVRALCRDSHATPETPLFIVGAVGLTIAQTLRNEDALPIIDPVADLLARLDMRADPR</sequence>
<dbReference type="RefSeq" id="WP_269359175.1">
    <property type="nucleotide sequence ID" value="NZ_JAPWHE010000008.1"/>
</dbReference>